<dbReference type="STRING" id="322505.SAMN04487836_11523"/>
<dbReference type="InterPro" id="IPR030659">
    <property type="entry name" value="SecY_CS"/>
</dbReference>
<dbReference type="eggNOG" id="COG0201">
    <property type="taxonomic scope" value="Bacteria"/>
</dbReference>
<sequence>MLNFLKSVFKKGELRRKVVFTLGLLFVFRLGAAITIPYINADAISASATNSGIFGIMNLLGGGTLERFSLFSLGVSPYITASIIIELLSMDVIPVLARWNKEGNNGKKKKDRVTRYLTLVLGLIQGGSLTYAFDKGYGILTNPTIWTYAYVVIIMITGSMFAMWLGDQITEKGVGNGTSLLIFTGIVANLPQQFIASYNAMVSWKSTQAAITSTLWYILFIIVYVAIVVFVVFTENSIRKIPIFYATNNTQTVMRTKESTNLPLKINSSSVIPVIFAASVLAAPRTVISFMDSTKTTQMIDNILNYQKPVGFILYVVMIVLFTFFYSNLQIDTRRIADDLKKSGGAVPGIRTGDDTKKFIGTVLNRITVAGSLFLTIIAAIPIIAPLIWSATSDNQLTLGGTGLIIVAGVALETVRQIRSILTRREYHGYIRQ</sequence>
<comment type="function">
    <text evidence="10 11">The central subunit of the protein translocation channel SecYEG. Consists of two halves formed by TMs 1-5 and 6-10. These two domains form a lateral gate at the front which open onto the bilayer between TMs 2 and 7, and are clamped together by SecE at the back. The channel is closed by both a pore ring composed of hydrophobic SecY resides and a short helix (helix 2A) on the extracellular side of the membrane which forms a plug. The plug probably moves laterally to allow the channel to open. The ring and the pore may move independently.</text>
</comment>
<dbReference type="HAMAP" id="MF_01465">
    <property type="entry name" value="SecY"/>
    <property type="match status" value="1"/>
</dbReference>
<dbReference type="OrthoDB" id="9809248at2"/>
<dbReference type="Pfam" id="PF00344">
    <property type="entry name" value="SecY"/>
    <property type="match status" value="1"/>
</dbReference>
<dbReference type="PANTHER" id="PTHR10906">
    <property type="entry name" value="SECY/SEC61-ALPHA FAMILY MEMBER"/>
    <property type="match status" value="1"/>
</dbReference>
<feature type="transmembrane region" description="Helical" evidence="10">
    <location>
        <begin position="177"/>
        <end position="195"/>
    </location>
</feature>
<evidence type="ECO:0000256" key="3">
    <source>
        <dbReference type="ARBA" id="ARBA00022448"/>
    </source>
</evidence>
<dbReference type="Gene3D" id="1.10.3370.10">
    <property type="entry name" value="SecY subunit domain"/>
    <property type="match status" value="1"/>
</dbReference>
<evidence type="ECO:0000256" key="1">
    <source>
        <dbReference type="ARBA" id="ARBA00004141"/>
    </source>
</evidence>
<protein>
    <recommendedName>
        <fullName evidence="9 10">Protein translocase subunit SecY</fullName>
    </recommendedName>
</protein>
<feature type="transmembrane region" description="Helical" evidence="10">
    <location>
        <begin position="271"/>
        <end position="290"/>
    </location>
</feature>
<evidence type="ECO:0000256" key="13">
    <source>
        <dbReference type="RuleBase" id="RU004349"/>
    </source>
</evidence>
<keyword evidence="3 10" id="KW-0813">Transport</keyword>
<dbReference type="InterPro" id="IPR023201">
    <property type="entry name" value="SecY_dom_sf"/>
</dbReference>
<dbReference type="PRINTS" id="PR00303">
    <property type="entry name" value="SECYTRNLCASE"/>
</dbReference>
<feature type="transmembrane region" description="Helical" evidence="10">
    <location>
        <begin position="310"/>
        <end position="329"/>
    </location>
</feature>
<keyword evidence="4 10" id="KW-0812">Transmembrane</keyword>
<name>A0A1H6RQJ3_9FIRM</name>
<comment type="subcellular location">
    <subcellularLocation>
        <location evidence="10">Cell membrane</location>
        <topology evidence="10">Multi-pass membrane protein</topology>
    </subcellularLocation>
    <subcellularLocation>
        <location evidence="1 12">Membrane</location>
        <topology evidence="1 12">Multi-pass membrane protein</topology>
    </subcellularLocation>
</comment>
<dbReference type="GO" id="GO:0006605">
    <property type="term" value="P:protein targeting"/>
    <property type="evidence" value="ECO:0007669"/>
    <property type="project" value="UniProtKB-UniRule"/>
</dbReference>
<evidence type="ECO:0000256" key="10">
    <source>
        <dbReference type="HAMAP-Rule" id="MF_01465"/>
    </source>
</evidence>
<accession>A0A1H6RQJ3</accession>
<gene>
    <name evidence="10" type="primary">secY</name>
    <name evidence="14" type="ORF">SAMN04487834_100835</name>
</gene>
<comment type="similarity">
    <text evidence="2 10 13">Belongs to the SecY/SEC61-alpha family.</text>
</comment>
<organism evidence="14 15">
    <name type="scientific">Sharpea azabuensis</name>
    <dbReference type="NCBI Taxonomy" id="322505"/>
    <lineage>
        <taxon>Bacteria</taxon>
        <taxon>Bacillati</taxon>
        <taxon>Bacillota</taxon>
        <taxon>Erysipelotrichia</taxon>
        <taxon>Erysipelotrichales</taxon>
        <taxon>Coprobacillaceae</taxon>
        <taxon>Sharpea</taxon>
    </lineage>
</organism>
<comment type="subunit">
    <text evidence="10">Component of the Sec protein translocase complex. Heterotrimer consisting of SecY, SecE and SecG subunits. The heterotrimers can form oligomers, although 1 heterotrimer is thought to be able to translocate proteins. Interacts with the ribosome. Interacts with SecDF, and other proteins may be involved. Interacts with SecA.</text>
</comment>
<feature type="transmembrane region" description="Helical" evidence="10">
    <location>
        <begin position="116"/>
        <end position="133"/>
    </location>
</feature>
<keyword evidence="5 10" id="KW-0653">Protein transport</keyword>
<evidence type="ECO:0000256" key="2">
    <source>
        <dbReference type="ARBA" id="ARBA00005751"/>
    </source>
</evidence>
<evidence type="ECO:0000313" key="15">
    <source>
        <dbReference type="Proteomes" id="UP000183028"/>
    </source>
</evidence>
<evidence type="ECO:0000256" key="12">
    <source>
        <dbReference type="RuleBase" id="RU003484"/>
    </source>
</evidence>
<dbReference type="InterPro" id="IPR002208">
    <property type="entry name" value="SecY/SEC61-alpha"/>
</dbReference>
<evidence type="ECO:0000256" key="9">
    <source>
        <dbReference type="ARBA" id="ARBA00039733"/>
    </source>
</evidence>
<feature type="transmembrane region" description="Helical" evidence="10">
    <location>
        <begin position="75"/>
        <end position="96"/>
    </location>
</feature>
<dbReference type="Proteomes" id="UP000183028">
    <property type="component" value="Unassembled WGS sequence"/>
</dbReference>
<proteinExistence type="inferred from homology"/>
<evidence type="ECO:0000256" key="11">
    <source>
        <dbReference type="RuleBase" id="RU000537"/>
    </source>
</evidence>
<keyword evidence="10" id="KW-1003">Cell membrane</keyword>
<dbReference type="PIRSF" id="PIRSF004557">
    <property type="entry name" value="SecY"/>
    <property type="match status" value="1"/>
</dbReference>
<evidence type="ECO:0000256" key="6">
    <source>
        <dbReference type="ARBA" id="ARBA00022989"/>
    </source>
</evidence>
<evidence type="ECO:0000256" key="5">
    <source>
        <dbReference type="ARBA" id="ARBA00022927"/>
    </source>
</evidence>
<feature type="transmembrane region" description="Helical" evidence="10">
    <location>
        <begin position="367"/>
        <end position="391"/>
    </location>
</feature>
<evidence type="ECO:0000313" key="14">
    <source>
        <dbReference type="EMBL" id="SEI53472.1"/>
    </source>
</evidence>
<keyword evidence="7 10" id="KW-0811">Translocation</keyword>
<dbReference type="PROSITE" id="PS00755">
    <property type="entry name" value="SECY_1"/>
    <property type="match status" value="1"/>
</dbReference>
<feature type="transmembrane region" description="Helical" evidence="10">
    <location>
        <begin position="145"/>
        <end position="165"/>
    </location>
</feature>
<reference evidence="15" key="1">
    <citation type="submission" date="2016-10" db="EMBL/GenBank/DDBJ databases">
        <authorList>
            <person name="Varghese N."/>
        </authorList>
    </citation>
    <scope>NUCLEOTIDE SEQUENCE [LARGE SCALE GENOMIC DNA]</scope>
    <source>
        <strain evidence="15">DSM 20406</strain>
    </source>
</reference>
<dbReference type="SUPFAM" id="SSF103491">
    <property type="entry name" value="Preprotein translocase SecY subunit"/>
    <property type="match status" value="1"/>
</dbReference>
<comment type="caution">
    <text evidence="10">Lacks conserved residue(s) required for the propagation of feature annotation.</text>
</comment>
<dbReference type="AlphaFoldDB" id="A0A1H6RQJ3"/>
<keyword evidence="8 10" id="KW-0472">Membrane</keyword>
<keyword evidence="15" id="KW-1185">Reference proteome</keyword>
<dbReference type="NCBIfam" id="TIGR00967">
    <property type="entry name" value="3a0501s007"/>
    <property type="match status" value="1"/>
</dbReference>
<feature type="transmembrane region" description="Helical" evidence="10">
    <location>
        <begin position="215"/>
        <end position="233"/>
    </location>
</feature>
<dbReference type="PROSITE" id="PS00756">
    <property type="entry name" value="SECY_2"/>
    <property type="match status" value="1"/>
</dbReference>
<evidence type="ECO:0000256" key="7">
    <source>
        <dbReference type="ARBA" id="ARBA00023010"/>
    </source>
</evidence>
<keyword evidence="6 10" id="KW-1133">Transmembrane helix</keyword>
<dbReference type="InterPro" id="IPR026593">
    <property type="entry name" value="SecY"/>
</dbReference>
<dbReference type="GO" id="GO:0043952">
    <property type="term" value="P:protein transport by the Sec complex"/>
    <property type="evidence" value="ECO:0007669"/>
    <property type="project" value="UniProtKB-UniRule"/>
</dbReference>
<evidence type="ECO:0000256" key="4">
    <source>
        <dbReference type="ARBA" id="ARBA00022692"/>
    </source>
</evidence>
<dbReference type="EMBL" id="FNYK01000008">
    <property type="protein sequence ID" value="SEI53472.1"/>
    <property type="molecule type" value="Genomic_DNA"/>
</dbReference>
<evidence type="ECO:0000256" key="8">
    <source>
        <dbReference type="ARBA" id="ARBA00023136"/>
    </source>
</evidence>
<feature type="transmembrane region" description="Helical" evidence="10">
    <location>
        <begin position="397"/>
        <end position="415"/>
    </location>
</feature>
<dbReference type="FunFam" id="1.10.3370.10:FF:000001">
    <property type="entry name" value="Preprotein translocase subunit SecY"/>
    <property type="match status" value="1"/>
</dbReference>
<dbReference type="GO" id="GO:0065002">
    <property type="term" value="P:intracellular protein transmembrane transport"/>
    <property type="evidence" value="ECO:0007669"/>
    <property type="project" value="UniProtKB-UniRule"/>
</dbReference>
<dbReference type="GO" id="GO:0005886">
    <property type="term" value="C:plasma membrane"/>
    <property type="evidence" value="ECO:0007669"/>
    <property type="project" value="UniProtKB-SubCell"/>
</dbReference>
<dbReference type="RefSeq" id="WP_033163033.1">
    <property type="nucleotide sequence ID" value="NZ_CACVPP010000014.1"/>
</dbReference>
<dbReference type="GeneID" id="54120427"/>